<dbReference type="AlphaFoldDB" id="A0A4V6ENR8"/>
<dbReference type="Gene3D" id="3.40.50.1110">
    <property type="entry name" value="SGNH hydrolase"/>
    <property type="match status" value="1"/>
</dbReference>
<dbReference type="OrthoDB" id="1838716at2"/>
<evidence type="ECO:0000313" key="2">
    <source>
        <dbReference type="EMBL" id="QNU67358.1"/>
    </source>
</evidence>
<name>A0A4V6ENR8_9FIRM</name>
<dbReference type="SUPFAM" id="SSF52266">
    <property type="entry name" value="SGNH hydrolase"/>
    <property type="match status" value="1"/>
</dbReference>
<feature type="domain" description="SGNH hydrolase-type esterase" evidence="1">
    <location>
        <begin position="194"/>
        <end position="348"/>
    </location>
</feature>
<dbReference type="InterPro" id="IPR051532">
    <property type="entry name" value="Ester_Hydrolysis_Enzymes"/>
</dbReference>
<sequence length="363" mass="40719">MGKYSLCSTYFRTLPEGWVNNGFIINKGLQSPACGGTNITAYWDIYSTLDAHILRARVRIADKKSSFALFKKYHTQGGIGIIDCEKKQLNLYKPWLGEEIPEMVTSAPITFEIVENREYIVSYEKENGSFHRLKITDTVTGQSSEVTYLNSNYPFGDYAGKQWGAPGIMFLSGNILVKKFEFISEAAQDSKIMIFGDSITEGHGMDNNRATYHERCCAKVRDCVNGSCVISGRGSGDSADLLARMDFDLEKFNPQYVVVIIGTNDTDINIWKENIEKAVLKIRNKGAEPIICVPPVGGELIPQIAEYLTDKDFTVVRMDYATSVNHDGITQDTTLFLDSLHPNTFGNQRMYNQLLIDAPEIFE</sequence>
<reference evidence="2 3" key="1">
    <citation type="submission" date="2020-09" db="EMBL/GenBank/DDBJ databases">
        <title>Characterization and genome sequencing of Ruminiclostridium sp. nov. MA18.</title>
        <authorList>
            <person name="Rettenmaier R."/>
            <person name="Kowollik M.-L."/>
            <person name="Liebl W."/>
            <person name="Zverlov V."/>
        </authorList>
    </citation>
    <scope>NUCLEOTIDE SEQUENCE [LARGE SCALE GENOMIC DNA]</scope>
    <source>
        <strain evidence="2 3">MA18</strain>
    </source>
</reference>
<dbReference type="EMBL" id="CP061336">
    <property type="protein sequence ID" value="QNU67358.1"/>
    <property type="molecule type" value="Genomic_DNA"/>
</dbReference>
<dbReference type="CDD" id="cd00229">
    <property type="entry name" value="SGNH_hydrolase"/>
    <property type="match status" value="1"/>
</dbReference>
<dbReference type="InterPro" id="IPR013830">
    <property type="entry name" value="SGNH_hydro"/>
</dbReference>
<proteinExistence type="predicted"/>
<keyword evidence="3" id="KW-1185">Reference proteome</keyword>
<dbReference type="InterPro" id="IPR036514">
    <property type="entry name" value="SGNH_hydro_sf"/>
</dbReference>
<dbReference type="Pfam" id="PF13472">
    <property type="entry name" value="Lipase_GDSL_2"/>
    <property type="match status" value="1"/>
</dbReference>
<protein>
    <submittedName>
        <fullName evidence="2">SGNH/GDSL hydrolase family protein</fullName>
    </submittedName>
</protein>
<gene>
    <name evidence="2" type="ORF">EHE19_002115</name>
</gene>
<dbReference type="PANTHER" id="PTHR30383">
    <property type="entry name" value="THIOESTERASE 1/PROTEASE 1/LYSOPHOSPHOLIPASE L1"/>
    <property type="match status" value="1"/>
</dbReference>
<dbReference type="KEGG" id="rher:EHE19_002115"/>
<evidence type="ECO:0000259" key="1">
    <source>
        <dbReference type="Pfam" id="PF13472"/>
    </source>
</evidence>
<dbReference type="RefSeq" id="WP_137697703.1">
    <property type="nucleotide sequence ID" value="NZ_CP061336.1"/>
</dbReference>
<keyword evidence="2" id="KW-0378">Hydrolase</keyword>
<evidence type="ECO:0000313" key="3">
    <source>
        <dbReference type="Proteomes" id="UP000306409"/>
    </source>
</evidence>
<accession>A0A4V6ENR8</accession>
<dbReference type="Proteomes" id="UP000306409">
    <property type="component" value="Chromosome"/>
</dbReference>
<dbReference type="GO" id="GO:0004622">
    <property type="term" value="F:phosphatidylcholine lysophospholipase activity"/>
    <property type="evidence" value="ECO:0007669"/>
    <property type="project" value="TreeGrafter"/>
</dbReference>
<dbReference type="PANTHER" id="PTHR30383:SF5">
    <property type="entry name" value="SGNH HYDROLASE-TYPE ESTERASE DOMAIN-CONTAINING PROTEIN"/>
    <property type="match status" value="1"/>
</dbReference>
<organism evidence="2 3">
    <name type="scientific">Ruminiclostridium herbifermentans</name>
    <dbReference type="NCBI Taxonomy" id="2488810"/>
    <lineage>
        <taxon>Bacteria</taxon>
        <taxon>Bacillati</taxon>
        <taxon>Bacillota</taxon>
        <taxon>Clostridia</taxon>
        <taxon>Eubacteriales</taxon>
        <taxon>Oscillospiraceae</taxon>
        <taxon>Ruminiclostridium</taxon>
    </lineage>
</organism>